<dbReference type="Proteomes" id="UP000281028">
    <property type="component" value="Unassembled WGS sequence"/>
</dbReference>
<name>A0A9Q5D0D7_9BACT</name>
<dbReference type="OrthoDB" id="881413at2"/>
<dbReference type="AlphaFoldDB" id="A0A9Q5D0D7"/>
<dbReference type="EMBL" id="RIAR02000001">
    <property type="protein sequence ID" value="NSL85809.1"/>
    <property type="molecule type" value="Genomic_DNA"/>
</dbReference>
<dbReference type="Pfam" id="PF08722">
    <property type="entry name" value="Tn7_TnsA-like_N"/>
    <property type="match status" value="1"/>
</dbReference>
<accession>A0A9Q5D0D7</accession>
<dbReference type="InterPro" id="IPR014833">
    <property type="entry name" value="TnsA_N"/>
</dbReference>
<reference evidence="2" key="1">
    <citation type="submission" date="2020-05" db="EMBL/GenBank/DDBJ databases">
        <title>Chitinophaga laudate sp. nov., isolated from a tropical peat swamp.</title>
        <authorList>
            <person name="Goh C.B.S."/>
            <person name="Lee M.S."/>
            <person name="Parimannan S."/>
            <person name="Pasbakhsh P."/>
            <person name="Yule C.M."/>
            <person name="Rajandas H."/>
            <person name="Loke S."/>
            <person name="Croft L."/>
            <person name="Tan J.B.L."/>
        </authorList>
    </citation>
    <scope>NUCLEOTIDE SEQUENCE</scope>
    <source>
        <strain evidence="2">Mgbs1</strain>
    </source>
</reference>
<protein>
    <recommendedName>
        <fullName evidence="1">TnsA endonuclease N-terminal domain-containing protein</fullName>
    </recommendedName>
</protein>
<sequence length="167" mass="20089">MELCPRVDCYLEQPVTLSYTRHQINREYTPDFIVRLLTGECILVEVKNYEGMVDARVHRRMEALIEYCETHGFGLLLTNGTHSVNRIRNYPYRTEIEAGLLELFKNRDNRTIWLHEFKALMTQYNAKKIEFWAIVLKNSWAYYPMPFRLSRYSPYTIFRKKILDRLP</sequence>
<comment type="caution">
    <text evidence="2">The sequence shown here is derived from an EMBL/GenBank/DDBJ whole genome shotgun (WGS) entry which is preliminary data.</text>
</comment>
<organism evidence="2 3">
    <name type="scientific">Chitinophaga solisilvae</name>
    <dbReference type="NCBI Taxonomy" id="1233460"/>
    <lineage>
        <taxon>Bacteria</taxon>
        <taxon>Pseudomonadati</taxon>
        <taxon>Bacteroidota</taxon>
        <taxon>Chitinophagia</taxon>
        <taxon>Chitinophagales</taxon>
        <taxon>Chitinophagaceae</taxon>
        <taxon>Chitinophaga</taxon>
    </lineage>
</organism>
<proteinExistence type="predicted"/>
<evidence type="ECO:0000313" key="2">
    <source>
        <dbReference type="EMBL" id="NSL85809.1"/>
    </source>
</evidence>
<gene>
    <name evidence="2" type="ORF">ECE50_003135</name>
</gene>
<evidence type="ECO:0000259" key="1">
    <source>
        <dbReference type="Pfam" id="PF08722"/>
    </source>
</evidence>
<feature type="domain" description="TnsA endonuclease N-terminal" evidence="1">
    <location>
        <begin position="5"/>
        <end position="73"/>
    </location>
</feature>
<keyword evidence="3" id="KW-1185">Reference proteome</keyword>
<evidence type="ECO:0000313" key="3">
    <source>
        <dbReference type="Proteomes" id="UP000281028"/>
    </source>
</evidence>